<evidence type="ECO:0000313" key="4">
    <source>
        <dbReference type="EMBL" id="EQD57448.1"/>
    </source>
</evidence>
<dbReference type="GO" id="GO:0005829">
    <property type="term" value="C:cytosol"/>
    <property type="evidence" value="ECO:0007669"/>
    <property type="project" value="TreeGrafter"/>
</dbReference>
<accession>T1ALS6</accession>
<dbReference type="GO" id="GO:0004456">
    <property type="term" value="F:phosphogluconate dehydratase activity"/>
    <property type="evidence" value="ECO:0007669"/>
    <property type="project" value="TreeGrafter"/>
</dbReference>
<comment type="similarity">
    <text evidence="1">Belongs to the IlvD/Edd family.</text>
</comment>
<dbReference type="EC" id="4.-.-.-" evidence="4"/>
<reference evidence="4" key="1">
    <citation type="submission" date="2013-08" db="EMBL/GenBank/DDBJ databases">
        <authorList>
            <person name="Mendez C."/>
            <person name="Richter M."/>
            <person name="Ferrer M."/>
            <person name="Sanchez J."/>
        </authorList>
    </citation>
    <scope>NUCLEOTIDE SEQUENCE</scope>
</reference>
<dbReference type="SUPFAM" id="SSF143975">
    <property type="entry name" value="IlvD/EDD N-terminal domain-like"/>
    <property type="match status" value="1"/>
</dbReference>
<protein>
    <submittedName>
        <fullName evidence="4">6-phosphogluconate dehydratase</fullName>
        <ecNumber evidence="4">4.-.-.-</ecNumber>
    </submittedName>
</protein>
<feature type="domain" description="Dihydroxy-acid/6-phosphogluconate dehydratase N-terminal" evidence="3">
    <location>
        <begin position="1"/>
        <end position="144"/>
    </location>
</feature>
<dbReference type="PANTHER" id="PTHR43661:SF1">
    <property type="entry name" value="PHOSPHOGLUCONATE DEHYDRATASE"/>
    <property type="match status" value="1"/>
</dbReference>
<dbReference type="Pfam" id="PF00920">
    <property type="entry name" value="ILVD_EDD_N"/>
    <property type="match status" value="1"/>
</dbReference>
<dbReference type="AlphaFoldDB" id="T1ALS6"/>
<dbReference type="EMBL" id="AUZZ01003255">
    <property type="protein sequence ID" value="EQD57448.1"/>
    <property type="molecule type" value="Genomic_DNA"/>
</dbReference>
<proteinExistence type="inferred from homology"/>
<gene>
    <name evidence="4" type="ORF">B2A_04790</name>
</gene>
<dbReference type="InterPro" id="IPR037237">
    <property type="entry name" value="IlvD/EDD_N"/>
</dbReference>
<evidence type="ECO:0000256" key="2">
    <source>
        <dbReference type="ARBA" id="ARBA00023239"/>
    </source>
</evidence>
<organism evidence="4">
    <name type="scientific">mine drainage metagenome</name>
    <dbReference type="NCBI Taxonomy" id="410659"/>
    <lineage>
        <taxon>unclassified sequences</taxon>
        <taxon>metagenomes</taxon>
        <taxon>ecological metagenomes</taxon>
    </lineage>
</organism>
<evidence type="ECO:0000259" key="3">
    <source>
        <dbReference type="Pfam" id="PF00920"/>
    </source>
</evidence>
<name>T1ALS6_9ZZZZ</name>
<sequence length="271" mass="29292">MGLMLPGAAFVNPGTPLREALTRAATLRAIEISTLGQDYRPLGLLVDERAIVNAITVLLATGGSTNHSIHWVAVARAAGIVIDWTDLSELSAITPLLVRMYPNGDADVNRFETAGGIGFVLRELLDAGLLHGAARTVFGDSLRDHARKPQMDGTGRLHWNDAPAASGEREVLRGAQDAFEPHGGLRLVQGNLGRALIKIAALKPEQRRIRAPRWCCTTSTRWRAATPTAPCRRISSRCCASRARTPTACPSCTASPRCWATCKTRAGAWRW</sequence>
<dbReference type="PANTHER" id="PTHR43661">
    <property type="entry name" value="D-XYLONATE DEHYDRATASE"/>
    <property type="match status" value="1"/>
</dbReference>
<comment type="caution">
    <text evidence="4">The sequence shown here is derived from an EMBL/GenBank/DDBJ whole genome shotgun (WGS) entry which is preliminary data.</text>
</comment>
<reference evidence="4" key="2">
    <citation type="journal article" date="2014" name="ISME J.">
        <title>Microbial stratification in low pH oxic and suboxic macroscopic growths along an acid mine drainage.</title>
        <authorList>
            <person name="Mendez-Garcia C."/>
            <person name="Mesa V."/>
            <person name="Sprenger R.R."/>
            <person name="Richter M."/>
            <person name="Diez M.S."/>
            <person name="Solano J."/>
            <person name="Bargiela R."/>
            <person name="Golyshina O.V."/>
            <person name="Manteca A."/>
            <person name="Ramos J.L."/>
            <person name="Gallego J.R."/>
            <person name="Llorente I."/>
            <person name="Martins Dos Santos V.A."/>
            <person name="Jensen O.N."/>
            <person name="Pelaez A.I."/>
            <person name="Sanchez J."/>
            <person name="Ferrer M."/>
        </authorList>
    </citation>
    <scope>NUCLEOTIDE SEQUENCE</scope>
</reference>
<dbReference type="InterPro" id="IPR000581">
    <property type="entry name" value="ILV_EDD_N"/>
</dbReference>
<keyword evidence="2 4" id="KW-0456">Lyase</keyword>
<evidence type="ECO:0000256" key="1">
    <source>
        <dbReference type="ARBA" id="ARBA00006486"/>
    </source>
</evidence>